<dbReference type="Gene3D" id="3.90.1720.10">
    <property type="entry name" value="endopeptidase domain like (from Nostoc punctiforme)"/>
    <property type="match status" value="1"/>
</dbReference>
<dbReference type="eggNOG" id="COG0791">
    <property type="taxonomic scope" value="Bacteria"/>
</dbReference>
<comment type="similarity">
    <text evidence="1">Belongs to the peptidase C40 family.</text>
</comment>
<evidence type="ECO:0000313" key="6">
    <source>
        <dbReference type="EMBL" id="ADU95990.1"/>
    </source>
</evidence>
<dbReference type="PANTHER" id="PTHR47053:SF1">
    <property type="entry name" value="MUREIN DD-ENDOPEPTIDASE MEPH-RELATED"/>
    <property type="match status" value="1"/>
</dbReference>
<dbReference type="AlphaFoldDB" id="E8T2R5"/>
<keyword evidence="3" id="KW-0378">Hydrolase</keyword>
<keyword evidence="2" id="KW-0645">Protease</keyword>
<protein>
    <submittedName>
        <fullName evidence="6">NLP/P60 protein</fullName>
    </submittedName>
</protein>
<dbReference type="GO" id="GO:0006508">
    <property type="term" value="P:proteolysis"/>
    <property type="evidence" value="ECO:0007669"/>
    <property type="project" value="UniProtKB-KW"/>
</dbReference>
<evidence type="ECO:0000259" key="5">
    <source>
        <dbReference type="PROSITE" id="PS51935"/>
    </source>
</evidence>
<keyword evidence="7" id="KW-1185">Reference proteome</keyword>
<organism evidence="6 7">
    <name type="scientific">Thermovibrio ammonificans (strain DSM 15698 / JCM 12110 / HB-1)</name>
    <dbReference type="NCBI Taxonomy" id="648996"/>
    <lineage>
        <taxon>Bacteria</taxon>
        <taxon>Pseudomonadati</taxon>
        <taxon>Aquificota</taxon>
        <taxon>Aquificia</taxon>
        <taxon>Desulfurobacteriales</taxon>
        <taxon>Desulfurobacteriaceae</taxon>
        <taxon>Thermovibrio</taxon>
    </lineage>
</organism>
<dbReference type="InterPro" id="IPR051202">
    <property type="entry name" value="Peptidase_C40"/>
</dbReference>
<dbReference type="Pfam" id="PF00877">
    <property type="entry name" value="NLPC_P60"/>
    <property type="match status" value="1"/>
</dbReference>
<dbReference type="STRING" id="648996.Theam_0016"/>
<name>E8T2R5_THEA1</name>
<keyword evidence="4" id="KW-0788">Thiol protease</keyword>
<feature type="domain" description="NlpC/P60" evidence="5">
    <location>
        <begin position="1"/>
        <end position="115"/>
    </location>
</feature>
<evidence type="ECO:0000256" key="1">
    <source>
        <dbReference type="ARBA" id="ARBA00007074"/>
    </source>
</evidence>
<dbReference type="InterPro" id="IPR038765">
    <property type="entry name" value="Papain-like_cys_pep_sf"/>
</dbReference>
<gene>
    <name evidence="6" type="ordered locus">Theam_0016</name>
</gene>
<dbReference type="PROSITE" id="PS51935">
    <property type="entry name" value="NLPC_P60"/>
    <property type="match status" value="1"/>
</dbReference>
<evidence type="ECO:0000256" key="4">
    <source>
        <dbReference type="ARBA" id="ARBA00022807"/>
    </source>
</evidence>
<dbReference type="GO" id="GO:0008234">
    <property type="term" value="F:cysteine-type peptidase activity"/>
    <property type="evidence" value="ECO:0007669"/>
    <property type="project" value="UniProtKB-KW"/>
</dbReference>
<evidence type="ECO:0000256" key="2">
    <source>
        <dbReference type="ARBA" id="ARBA00022670"/>
    </source>
</evidence>
<dbReference type="OrthoDB" id="9807055at2"/>
<evidence type="ECO:0000313" key="7">
    <source>
        <dbReference type="Proteomes" id="UP000006362"/>
    </source>
</evidence>
<dbReference type="KEGG" id="tam:Theam_0016"/>
<evidence type="ECO:0000256" key="3">
    <source>
        <dbReference type="ARBA" id="ARBA00022801"/>
    </source>
</evidence>
<dbReference type="EMBL" id="CP002444">
    <property type="protein sequence ID" value="ADU95990.1"/>
    <property type="molecule type" value="Genomic_DNA"/>
</dbReference>
<dbReference type="InterPro" id="IPR000064">
    <property type="entry name" value="NLP_P60_dom"/>
</dbReference>
<reference evidence="6" key="1">
    <citation type="submission" date="2011-01" db="EMBL/GenBank/DDBJ databases">
        <title>Complete sequence of chromosome of Thermovibrio ammonificans HB-1.</title>
        <authorList>
            <consortium name="US DOE Joint Genome Institute"/>
            <person name="Lucas S."/>
            <person name="Copeland A."/>
            <person name="Lapidus A."/>
            <person name="Cheng J.-F."/>
            <person name="Goodwin L."/>
            <person name="Pitluck S."/>
            <person name="Davenport K."/>
            <person name="Detter J.C."/>
            <person name="Han C."/>
            <person name="Tapia R."/>
            <person name="Land M."/>
            <person name="Hauser L."/>
            <person name="Kyrpides N."/>
            <person name="Ivanova N."/>
            <person name="Ovchinnikova G."/>
            <person name="Vetriani C."/>
            <person name="Woyke T."/>
        </authorList>
    </citation>
    <scope>NUCLEOTIDE SEQUENCE [LARGE SCALE GENOMIC DNA]</scope>
    <source>
        <strain evidence="6">HB-1</strain>
    </source>
</reference>
<dbReference type="RefSeq" id="WP_013536776.1">
    <property type="nucleotide sequence ID" value="NC_014926.1"/>
</dbReference>
<dbReference type="PANTHER" id="PTHR47053">
    <property type="entry name" value="MUREIN DD-ENDOPEPTIDASE MEPH-RELATED"/>
    <property type="match status" value="1"/>
</dbReference>
<accession>E8T2R5</accession>
<dbReference type="Proteomes" id="UP000006362">
    <property type="component" value="Chromosome"/>
</dbReference>
<sequence length="119" mass="14405">MMKVNEFILKALRVPYKRWGSSWNGVDCYGLVRLFYREVRGIELPDIRTYRWWESWKKVKEPQTGDVLFINLEEAHIALYVGNSRILHALEKYGVRLDRYNKNWQKLTKSVWRLKDETP</sequence>
<dbReference type="SUPFAM" id="SSF54001">
    <property type="entry name" value="Cysteine proteinases"/>
    <property type="match status" value="1"/>
</dbReference>
<proteinExistence type="inferred from homology"/>
<dbReference type="HOGENOM" id="CLU_1934733_0_0_0"/>